<reference evidence="3 4" key="1">
    <citation type="submission" date="2018-06" db="EMBL/GenBank/DDBJ databases">
        <title>The draft genome sequence of Crocinitomix sp. SM1701.</title>
        <authorList>
            <person name="Zhang X."/>
        </authorList>
    </citation>
    <scope>NUCLEOTIDE SEQUENCE [LARGE SCALE GENOMIC DNA]</scope>
    <source>
        <strain evidence="3 4">SM1701</strain>
    </source>
</reference>
<dbReference type="AlphaFoldDB" id="A0A2W1NDD4"/>
<dbReference type="OrthoDB" id="1466811at2"/>
<feature type="domain" description="Outer membrane protein beta-barrel" evidence="2">
    <location>
        <begin position="97"/>
        <end position="248"/>
    </location>
</feature>
<dbReference type="EMBL" id="QKSB01000005">
    <property type="protein sequence ID" value="PZE17123.1"/>
    <property type="molecule type" value="Genomic_DNA"/>
</dbReference>
<gene>
    <name evidence="3" type="ORF">DNU06_10290</name>
</gene>
<evidence type="ECO:0000313" key="3">
    <source>
        <dbReference type="EMBL" id="PZE17123.1"/>
    </source>
</evidence>
<dbReference type="PROSITE" id="PS00430">
    <property type="entry name" value="TONB_DEPENDENT_REC_1"/>
    <property type="match status" value="1"/>
</dbReference>
<dbReference type="Proteomes" id="UP000249248">
    <property type="component" value="Unassembled WGS sequence"/>
</dbReference>
<evidence type="ECO:0000313" key="4">
    <source>
        <dbReference type="Proteomes" id="UP000249248"/>
    </source>
</evidence>
<organism evidence="3 4">
    <name type="scientific">Putridiphycobacter roseus</name>
    <dbReference type="NCBI Taxonomy" id="2219161"/>
    <lineage>
        <taxon>Bacteria</taxon>
        <taxon>Pseudomonadati</taxon>
        <taxon>Bacteroidota</taxon>
        <taxon>Flavobacteriia</taxon>
        <taxon>Flavobacteriales</taxon>
        <taxon>Crocinitomicaceae</taxon>
        <taxon>Putridiphycobacter</taxon>
    </lineage>
</organism>
<dbReference type="RefSeq" id="WP_111063247.1">
    <property type="nucleotide sequence ID" value="NZ_JBHUCU010000032.1"/>
</dbReference>
<evidence type="ECO:0000259" key="2">
    <source>
        <dbReference type="Pfam" id="PF13568"/>
    </source>
</evidence>
<sequence>MKNIITLIAISLSMQLFAQEKEQDTMRFNVAGLEFIIINHGEDTLLVSGEGTSKEVEVGKSKKNKADDDLTYWSGFDFGPSILLNASGGNQINSPYLQMDPAQSFSYNLNFFEKRIRFGTDHVGLVTGMGLSFSRYGLKNNYQLKQSADSTWGTLDTLTSFNKNQLRATYLNVPLLLQFNSSKNEDKNFHVAAGVIGGVRIGSKLVQKFDVLGKESKNKSKGVYNLNSFQALATVRMGYNDFGLFANYNLLPLFEKGKAEQVFPLTMGVSFHF</sequence>
<feature type="chain" id="PRO_5016057176" description="Outer membrane protein beta-barrel domain-containing protein" evidence="1">
    <location>
        <begin position="19"/>
        <end position="273"/>
    </location>
</feature>
<evidence type="ECO:0000256" key="1">
    <source>
        <dbReference type="SAM" id="SignalP"/>
    </source>
</evidence>
<protein>
    <recommendedName>
        <fullName evidence="2">Outer membrane protein beta-barrel domain-containing protein</fullName>
    </recommendedName>
</protein>
<accession>A0A2W1NDD4</accession>
<comment type="caution">
    <text evidence="3">The sequence shown here is derived from an EMBL/GenBank/DDBJ whole genome shotgun (WGS) entry which is preliminary data.</text>
</comment>
<proteinExistence type="predicted"/>
<keyword evidence="1" id="KW-0732">Signal</keyword>
<keyword evidence="4" id="KW-1185">Reference proteome</keyword>
<name>A0A2W1NDD4_9FLAO</name>
<dbReference type="InterPro" id="IPR010916">
    <property type="entry name" value="TonB_box_CS"/>
</dbReference>
<dbReference type="Pfam" id="PF13568">
    <property type="entry name" value="OMP_b-brl_2"/>
    <property type="match status" value="1"/>
</dbReference>
<dbReference type="InterPro" id="IPR025665">
    <property type="entry name" value="Beta-barrel_OMP_2"/>
</dbReference>
<feature type="signal peptide" evidence="1">
    <location>
        <begin position="1"/>
        <end position="18"/>
    </location>
</feature>